<dbReference type="Proteomes" id="UP001148482">
    <property type="component" value="Unassembled WGS sequence"/>
</dbReference>
<dbReference type="AlphaFoldDB" id="A0A9X3CZL3"/>
<proteinExistence type="predicted"/>
<gene>
    <name evidence="1" type="ORF">OQ279_14925</name>
</gene>
<comment type="caution">
    <text evidence="1">The sequence shown here is derived from an EMBL/GenBank/DDBJ whole genome shotgun (WGS) entry which is preliminary data.</text>
</comment>
<evidence type="ECO:0000313" key="2">
    <source>
        <dbReference type="Proteomes" id="UP001148482"/>
    </source>
</evidence>
<organism evidence="1 2">
    <name type="scientific">Salinimicrobium profundisediminis</name>
    <dbReference type="NCBI Taxonomy" id="2994553"/>
    <lineage>
        <taxon>Bacteria</taxon>
        <taxon>Pseudomonadati</taxon>
        <taxon>Bacteroidota</taxon>
        <taxon>Flavobacteriia</taxon>
        <taxon>Flavobacteriales</taxon>
        <taxon>Flavobacteriaceae</taxon>
        <taxon>Salinimicrobium</taxon>
    </lineage>
</organism>
<name>A0A9X3CZL3_9FLAO</name>
<keyword evidence="2" id="KW-1185">Reference proteome</keyword>
<protein>
    <submittedName>
        <fullName evidence="1">Uncharacterized protein</fullName>
    </submittedName>
</protein>
<accession>A0A9X3CZL3</accession>
<dbReference type="RefSeq" id="WP_266070805.1">
    <property type="nucleotide sequence ID" value="NZ_JAPJDA010000027.1"/>
</dbReference>
<dbReference type="EMBL" id="JAPJDA010000027">
    <property type="protein sequence ID" value="MCX2839442.1"/>
    <property type="molecule type" value="Genomic_DNA"/>
</dbReference>
<reference evidence="1" key="1">
    <citation type="submission" date="2022-11" db="EMBL/GenBank/DDBJ databases">
        <title>Salinimicrobium profundisediminis sp. nov., isolated from deep-sea sediment of the Mariana Trench.</title>
        <authorList>
            <person name="Fu H."/>
        </authorList>
    </citation>
    <scope>NUCLEOTIDE SEQUENCE</scope>
    <source>
        <strain evidence="1">MT39</strain>
    </source>
</reference>
<evidence type="ECO:0000313" key="1">
    <source>
        <dbReference type="EMBL" id="MCX2839442.1"/>
    </source>
</evidence>
<sequence>MASNVGLNWSLNAGGMVTRMIKGMNDFRLPMFINEDWDVMSLAG</sequence>